<dbReference type="SMART" id="SM00464">
    <property type="entry name" value="LON"/>
    <property type="match status" value="1"/>
</dbReference>
<keyword evidence="3" id="KW-1185">Reference proteome</keyword>
<gene>
    <name evidence="2" type="ORF">C3942_09435</name>
</gene>
<dbReference type="InterPro" id="IPR046336">
    <property type="entry name" value="Lon_prtase_N_sf"/>
</dbReference>
<dbReference type="AlphaFoldDB" id="A0A2S5TH00"/>
<dbReference type="Proteomes" id="UP000238220">
    <property type="component" value="Unassembled WGS sequence"/>
</dbReference>
<evidence type="ECO:0000259" key="1">
    <source>
        <dbReference type="PROSITE" id="PS51787"/>
    </source>
</evidence>
<dbReference type="InterPro" id="IPR015947">
    <property type="entry name" value="PUA-like_sf"/>
</dbReference>
<accession>A0A2S5TH00</accession>
<dbReference type="InterPro" id="IPR003111">
    <property type="entry name" value="Lon_prtase_N"/>
</dbReference>
<comment type="caution">
    <text evidence="2">The sequence shown here is derived from an EMBL/GenBank/DDBJ whole genome shotgun (WGS) entry which is preliminary data.</text>
</comment>
<dbReference type="PROSITE" id="PS51787">
    <property type="entry name" value="LON_N"/>
    <property type="match status" value="1"/>
</dbReference>
<feature type="domain" description="Lon N-terminal" evidence="1">
    <location>
        <begin position="4"/>
        <end position="193"/>
    </location>
</feature>
<evidence type="ECO:0000313" key="2">
    <source>
        <dbReference type="EMBL" id="PPE74241.1"/>
    </source>
</evidence>
<evidence type="ECO:0000313" key="3">
    <source>
        <dbReference type="Proteomes" id="UP000238220"/>
    </source>
</evidence>
<dbReference type="PANTHER" id="PTHR46732">
    <property type="entry name" value="ATP-DEPENDENT PROTEASE LA (LON) DOMAIN PROTEIN"/>
    <property type="match status" value="1"/>
</dbReference>
<dbReference type="PANTHER" id="PTHR46732:SF8">
    <property type="entry name" value="ATP-DEPENDENT PROTEASE LA (LON) DOMAIN PROTEIN"/>
    <property type="match status" value="1"/>
</dbReference>
<name>A0A2S5TH00_9GAMM</name>
<dbReference type="EMBL" id="PSNW01000004">
    <property type="protein sequence ID" value="PPE74241.1"/>
    <property type="molecule type" value="Genomic_DNA"/>
</dbReference>
<proteinExistence type="predicted"/>
<protein>
    <submittedName>
        <fullName evidence="2">Peptidase S16</fullName>
    </submittedName>
</protein>
<sequence>MPQVLEIPIFPLGTVLFPGGRLPLRIFEPRYVDMTKACIRDGSVFGVSLIRAGYEVGKPAVPCELGCTARIAEWEVPGPGLFMLQTRGETRFRILNRWAERDGLLRARVELMEPAAPQALPERFRLLGQLLRSLMDEMGEEHFPEPRPDDAAWVGCRLAELLPVTPERKQRLLELDEPLALLAAIEKELKEVH</sequence>
<dbReference type="Gene3D" id="2.30.130.40">
    <property type="entry name" value="LON domain-like"/>
    <property type="match status" value="1"/>
</dbReference>
<dbReference type="Gene3D" id="1.10.4060.10">
    <property type="entry name" value="BPP1347 like domain"/>
    <property type="match status" value="1"/>
</dbReference>
<reference evidence="2 3" key="1">
    <citation type="submission" date="2018-02" db="EMBL/GenBank/DDBJ databases">
        <title>Genome sequencing of Solimonas sp. HR-BB.</title>
        <authorList>
            <person name="Lee Y."/>
            <person name="Jeon C.O."/>
        </authorList>
    </citation>
    <scope>NUCLEOTIDE SEQUENCE [LARGE SCALE GENOMIC DNA]</scope>
    <source>
        <strain evidence="2 3">HR-BB</strain>
    </source>
</reference>
<dbReference type="Pfam" id="PF02190">
    <property type="entry name" value="LON_substr_bdg"/>
    <property type="match status" value="1"/>
</dbReference>
<organism evidence="2 3">
    <name type="scientific">Solimonas fluminis</name>
    <dbReference type="NCBI Taxonomy" id="2086571"/>
    <lineage>
        <taxon>Bacteria</taxon>
        <taxon>Pseudomonadati</taxon>
        <taxon>Pseudomonadota</taxon>
        <taxon>Gammaproteobacteria</taxon>
        <taxon>Nevskiales</taxon>
        <taxon>Nevskiaceae</taxon>
        <taxon>Solimonas</taxon>
    </lineage>
</organism>
<dbReference type="RefSeq" id="WP_104230129.1">
    <property type="nucleotide sequence ID" value="NZ_PSNW01000004.1"/>
</dbReference>
<dbReference type="OrthoDB" id="8558970at2"/>
<dbReference type="SUPFAM" id="SSF88697">
    <property type="entry name" value="PUA domain-like"/>
    <property type="match status" value="1"/>
</dbReference>